<dbReference type="PANTHER" id="PTHR11414:SF21">
    <property type="entry name" value="CYSTATIN 14A, TANDEM DUPLICATE 1-RELATED"/>
    <property type="match status" value="1"/>
</dbReference>
<dbReference type="PRINTS" id="PR00295">
    <property type="entry name" value="STEFINA"/>
</dbReference>
<name>A0A6G1SGY9_9ACAR</name>
<reference evidence="7" key="1">
    <citation type="submission" date="2018-10" db="EMBL/GenBank/DDBJ databases">
        <title>Transcriptome assembly of Aceria tosichella (Wheat curl mite) Type 2.</title>
        <authorList>
            <person name="Scully E.D."/>
            <person name="Geib S.M."/>
            <person name="Palmer N.A."/>
            <person name="Gupta A.K."/>
            <person name="Sarath G."/>
            <person name="Tatineni S."/>
        </authorList>
    </citation>
    <scope>NUCLEOTIDE SEQUENCE</scope>
    <source>
        <strain evidence="7">LincolnNE</strain>
    </source>
</reference>
<evidence type="ECO:0000256" key="3">
    <source>
        <dbReference type="ARBA" id="ARBA00022490"/>
    </source>
</evidence>
<dbReference type="InterPro" id="IPR001713">
    <property type="entry name" value="Prot_inh_stefin"/>
</dbReference>
<feature type="domain" description="Cystatin" evidence="6">
    <location>
        <begin position="18"/>
        <end position="103"/>
    </location>
</feature>
<accession>A0A6G1SGY9</accession>
<gene>
    <name evidence="7" type="primary">CSTA</name>
    <name evidence="7" type="ORF">g.12822</name>
</gene>
<keyword evidence="5" id="KW-0789">Thiol protease inhibitor</keyword>
<dbReference type="SUPFAM" id="SSF54403">
    <property type="entry name" value="Cystatin/monellin"/>
    <property type="match status" value="1"/>
</dbReference>
<dbReference type="InterPro" id="IPR000010">
    <property type="entry name" value="Cystatin_dom"/>
</dbReference>
<dbReference type="SMART" id="SM00043">
    <property type="entry name" value="CY"/>
    <property type="match status" value="1"/>
</dbReference>
<dbReference type="CDD" id="cd00042">
    <property type="entry name" value="CY"/>
    <property type="match status" value="1"/>
</dbReference>
<keyword evidence="3" id="KW-0963">Cytoplasm</keyword>
<evidence type="ECO:0000256" key="2">
    <source>
        <dbReference type="ARBA" id="ARBA00009403"/>
    </source>
</evidence>
<comment type="subcellular location">
    <subcellularLocation>
        <location evidence="1">Cytoplasm</location>
    </subcellularLocation>
</comment>
<dbReference type="GO" id="GO:0005829">
    <property type="term" value="C:cytosol"/>
    <property type="evidence" value="ECO:0007669"/>
    <property type="project" value="TreeGrafter"/>
</dbReference>
<evidence type="ECO:0000256" key="1">
    <source>
        <dbReference type="ARBA" id="ARBA00004496"/>
    </source>
</evidence>
<evidence type="ECO:0000256" key="4">
    <source>
        <dbReference type="ARBA" id="ARBA00022690"/>
    </source>
</evidence>
<dbReference type="EMBL" id="GGYP01004974">
    <property type="protein sequence ID" value="MDE49745.1"/>
    <property type="molecule type" value="Transcribed_RNA"/>
</dbReference>
<comment type="similarity">
    <text evidence="2">Belongs to the cystatin family.</text>
</comment>
<dbReference type="Gene3D" id="3.10.450.10">
    <property type="match status" value="1"/>
</dbReference>
<dbReference type="AlphaFoldDB" id="A0A6G1SGY9"/>
<evidence type="ECO:0000256" key="5">
    <source>
        <dbReference type="ARBA" id="ARBA00022704"/>
    </source>
</evidence>
<dbReference type="PANTHER" id="PTHR11414">
    <property type="entry name" value="CYSTATIN FAMILY MEMBER"/>
    <property type="match status" value="1"/>
</dbReference>
<proteinExistence type="inferred from homology"/>
<keyword evidence="4" id="KW-0646">Protease inhibitor</keyword>
<dbReference type="GO" id="GO:0004869">
    <property type="term" value="F:cysteine-type endopeptidase inhibitor activity"/>
    <property type="evidence" value="ECO:0007669"/>
    <property type="project" value="UniProtKB-KW"/>
</dbReference>
<evidence type="ECO:0000259" key="6">
    <source>
        <dbReference type="SMART" id="SM00043"/>
    </source>
</evidence>
<sequence length="116" mass="12945">MSDKGEVPEDVMSAEQAVAMGGISPIRAKNDMVVEAVDKIKRELEAKSGMQFESLEVIEYRAQIVSGIDFFIEAKAKELDGDEQTVHLKIYQNSFGVSELTAYQLNKQPEDELEAF</sequence>
<evidence type="ECO:0000313" key="7">
    <source>
        <dbReference type="EMBL" id="MDE49745.1"/>
    </source>
</evidence>
<dbReference type="InterPro" id="IPR046350">
    <property type="entry name" value="Cystatin_sf"/>
</dbReference>
<dbReference type="Pfam" id="PF00031">
    <property type="entry name" value="Cystatin"/>
    <property type="match status" value="1"/>
</dbReference>
<protein>
    <submittedName>
        <fullName evidence="7">Cystatin-A</fullName>
    </submittedName>
</protein>
<organism evidence="7">
    <name type="scientific">Aceria tosichella</name>
    <name type="common">wheat curl mite</name>
    <dbReference type="NCBI Taxonomy" id="561515"/>
    <lineage>
        <taxon>Eukaryota</taxon>
        <taxon>Metazoa</taxon>
        <taxon>Ecdysozoa</taxon>
        <taxon>Arthropoda</taxon>
        <taxon>Chelicerata</taxon>
        <taxon>Arachnida</taxon>
        <taxon>Acari</taxon>
        <taxon>Acariformes</taxon>
        <taxon>Trombidiformes</taxon>
        <taxon>Prostigmata</taxon>
        <taxon>Eupodina</taxon>
        <taxon>Eriophyoidea</taxon>
        <taxon>Eriophyidae</taxon>
        <taxon>Eriophyinae</taxon>
        <taxon>Aceriini</taxon>
        <taxon>Aceria</taxon>
    </lineage>
</organism>